<dbReference type="Gene3D" id="3.40.50.2000">
    <property type="entry name" value="Glycogen Phosphorylase B"/>
    <property type="match status" value="2"/>
</dbReference>
<dbReference type="GO" id="GO:0016757">
    <property type="term" value="F:glycosyltransferase activity"/>
    <property type="evidence" value="ECO:0007669"/>
    <property type="project" value="InterPro"/>
</dbReference>
<accession>A0A7X2H857</accession>
<evidence type="ECO:0000313" key="4">
    <source>
        <dbReference type="Proteomes" id="UP000463051"/>
    </source>
</evidence>
<organism evidence="3 4">
    <name type="scientific">Paenibacillus monticola</name>
    <dbReference type="NCBI Taxonomy" id="2666075"/>
    <lineage>
        <taxon>Bacteria</taxon>
        <taxon>Bacillati</taxon>
        <taxon>Bacillota</taxon>
        <taxon>Bacilli</taxon>
        <taxon>Bacillales</taxon>
        <taxon>Paenibacillaceae</taxon>
        <taxon>Paenibacillus</taxon>
    </lineage>
</organism>
<evidence type="ECO:0000313" key="3">
    <source>
        <dbReference type="EMBL" id="MRN55291.1"/>
    </source>
</evidence>
<evidence type="ECO:0000259" key="2">
    <source>
        <dbReference type="Pfam" id="PF13439"/>
    </source>
</evidence>
<proteinExistence type="predicted"/>
<dbReference type="Proteomes" id="UP000463051">
    <property type="component" value="Unassembled WGS sequence"/>
</dbReference>
<dbReference type="RefSeq" id="WP_154120808.1">
    <property type="nucleotide sequence ID" value="NZ_WJXB01000008.1"/>
</dbReference>
<name>A0A7X2H857_9BACL</name>
<dbReference type="AlphaFoldDB" id="A0A7X2H857"/>
<comment type="caution">
    <text evidence="3">The sequence shown here is derived from an EMBL/GenBank/DDBJ whole genome shotgun (WGS) entry which is preliminary data.</text>
</comment>
<dbReference type="InterPro" id="IPR001296">
    <property type="entry name" value="Glyco_trans_1"/>
</dbReference>
<dbReference type="InterPro" id="IPR028098">
    <property type="entry name" value="Glyco_trans_4-like_N"/>
</dbReference>
<keyword evidence="4" id="KW-1185">Reference proteome</keyword>
<protein>
    <submittedName>
        <fullName evidence="3">Glycosyltransferase</fullName>
    </submittedName>
</protein>
<dbReference type="CDD" id="cd03801">
    <property type="entry name" value="GT4_PimA-like"/>
    <property type="match status" value="1"/>
</dbReference>
<dbReference type="Pfam" id="PF13439">
    <property type="entry name" value="Glyco_transf_4"/>
    <property type="match status" value="1"/>
</dbReference>
<dbReference type="SUPFAM" id="SSF53756">
    <property type="entry name" value="UDP-Glycosyltransferase/glycogen phosphorylase"/>
    <property type="match status" value="1"/>
</dbReference>
<reference evidence="3 4" key="1">
    <citation type="submission" date="2019-11" db="EMBL/GenBank/DDBJ databases">
        <title>Paenibacillus monticola sp. nov., a novel PGPR strain isolated from mountain sample in China.</title>
        <authorList>
            <person name="Zhao Q."/>
            <person name="Li H.-P."/>
            <person name="Zhang J.-L."/>
        </authorList>
    </citation>
    <scope>NUCLEOTIDE SEQUENCE [LARGE SCALE GENOMIC DNA]</scope>
    <source>
        <strain evidence="3 4">LC-T2</strain>
    </source>
</reference>
<feature type="domain" description="Glycosyltransferase subfamily 4-like N-terminal" evidence="2">
    <location>
        <begin position="19"/>
        <end position="164"/>
    </location>
</feature>
<dbReference type="EMBL" id="WJXB01000008">
    <property type="protein sequence ID" value="MRN55291.1"/>
    <property type="molecule type" value="Genomic_DNA"/>
</dbReference>
<feature type="domain" description="Glycosyl transferase family 1" evidence="1">
    <location>
        <begin position="188"/>
        <end position="340"/>
    </location>
</feature>
<dbReference type="InterPro" id="IPR050194">
    <property type="entry name" value="Glycosyltransferase_grp1"/>
</dbReference>
<dbReference type="Pfam" id="PF00534">
    <property type="entry name" value="Glycos_transf_1"/>
    <property type="match status" value="1"/>
</dbReference>
<gene>
    <name evidence="3" type="ORF">GJB61_20115</name>
</gene>
<sequence length="371" mass="41088">MHICIIAPEQFPVPGDGSVEICIWAIARTLAHRHRVTIVSRRMPGLPDSTQEEQVTITRLPADSPSRYLSAVLNYIQGEQFDVIQVDNRPLLMAAVKKQLPHTPVLLFLHSLTFVPAKATIAGSLSRADLVIANSRSLQQRLDRRFPRLNLKISIVPLGVDLSRFVPALAAEKLRLRRLYQLPPGFAVLFVGRVIPRKGVPVLIRAMQRLNTRLPAHLIIAGKGKAPYIRQLKLMARRLGVSVSFLGNVAHEDIHGLYQAADCFVCPSQGHESFGLVNVEAMASGLPVIASSNGGIREIIVSGHNGYLVQRYRESLPFARCLLRIGRNPKLAAKIGAQGRMDALQAFEWKYTTARLETLYLSLLPQSQSMS</sequence>
<dbReference type="PANTHER" id="PTHR45947:SF3">
    <property type="entry name" value="SULFOQUINOVOSYL TRANSFERASE SQD2"/>
    <property type="match status" value="1"/>
</dbReference>
<dbReference type="PANTHER" id="PTHR45947">
    <property type="entry name" value="SULFOQUINOVOSYL TRANSFERASE SQD2"/>
    <property type="match status" value="1"/>
</dbReference>
<keyword evidence="3" id="KW-0808">Transferase</keyword>
<evidence type="ECO:0000259" key="1">
    <source>
        <dbReference type="Pfam" id="PF00534"/>
    </source>
</evidence>